<evidence type="ECO:0000256" key="1">
    <source>
        <dbReference type="SAM" id="MobiDB-lite"/>
    </source>
</evidence>
<dbReference type="AlphaFoldDB" id="A0A078A0P4"/>
<dbReference type="Gene3D" id="3.30.470.20">
    <property type="entry name" value="ATP-grasp fold, B domain"/>
    <property type="match status" value="1"/>
</dbReference>
<organism evidence="2 3">
    <name type="scientific">Stylonychia lemnae</name>
    <name type="common">Ciliate</name>
    <dbReference type="NCBI Taxonomy" id="5949"/>
    <lineage>
        <taxon>Eukaryota</taxon>
        <taxon>Sar</taxon>
        <taxon>Alveolata</taxon>
        <taxon>Ciliophora</taxon>
        <taxon>Intramacronucleata</taxon>
        <taxon>Spirotrichea</taxon>
        <taxon>Stichotrichia</taxon>
        <taxon>Sporadotrichida</taxon>
        <taxon>Oxytrichidae</taxon>
        <taxon>Stylonychinae</taxon>
        <taxon>Stylonychia</taxon>
    </lineage>
</organism>
<protein>
    <submittedName>
        <fullName evidence="2">Tubulin-tyrosine ligase family protein</fullName>
    </submittedName>
</protein>
<dbReference type="OrthoDB" id="18862at2759"/>
<dbReference type="GO" id="GO:0016874">
    <property type="term" value="F:ligase activity"/>
    <property type="evidence" value="ECO:0007669"/>
    <property type="project" value="UniProtKB-KW"/>
</dbReference>
<evidence type="ECO:0000313" key="3">
    <source>
        <dbReference type="Proteomes" id="UP000039865"/>
    </source>
</evidence>
<dbReference type="SUPFAM" id="SSF56059">
    <property type="entry name" value="Glutathione synthetase ATP-binding domain-like"/>
    <property type="match status" value="1"/>
</dbReference>
<evidence type="ECO:0000313" key="2">
    <source>
        <dbReference type="EMBL" id="CDW74359.1"/>
    </source>
</evidence>
<reference evidence="2 3" key="1">
    <citation type="submission" date="2014-06" db="EMBL/GenBank/DDBJ databases">
        <authorList>
            <person name="Swart Estienne"/>
        </authorList>
    </citation>
    <scope>NUCLEOTIDE SEQUENCE [LARGE SCALE GENOMIC DNA]</scope>
    <source>
        <strain evidence="2 3">130c</strain>
    </source>
</reference>
<gene>
    <name evidence="2" type="primary">Contig10127.g10819</name>
    <name evidence="2" type="ORF">STYLEM_3338</name>
</gene>
<dbReference type="PROSITE" id="PS51221">
    <property type="entry name" value="TTL"/>
    <property type="match status" value="1"/>
</dbReference>
<dbReference type="Proteomes" id="UP000039865">
    <property type="component" value="Unassembled WGS sequence"/>
</dbReference>
<dbReference type="Pfam" id="PF03133">
    <property type="entry name" value="TTL"/>
    <property type="match status" value="1"/>
</dbReference>
<dbReference type="EMBL" id="CCKQ01003230">
    <property type="protein sequence ID" value="CDW74359.1"/>
    <property type="molecule type" value="Genomic_DNA"/>
</dbReference>
<name>A0A078A0P4_STYLE</name>
<accession>A0A078A0P4</accession>
<dbReference type="PANTHER" id="PTHR46069">
    <property type="entry name" value="TUBULIN TYROSINE LIGASE"/>
    <property type="match status" value="1"/>
</dbReference>
<proteinExistence type="predicted"/>
<dbReference type="PANTHER" id="PTHR46069:SF1">
    <property type="entry name" value="CHROMOSOME UNDETERMINED SCAFFOLD_125, WHOLE GENOME SHOTGUN SEQUENCE"/>
    <property type="match status" value="1"/>
</dbReference>
<sequence>MKKYSQQPILLLSNPNRQYNQPQLQTQVVTLSGYNSASQYQSQNLPTINQGRQVQGMINNQKLAQRAGVPLESKALANDQIEEIKQSVDQNLENLRNYQHLQIDNSIQRADEPLQRRESIQILPDDPLILPLSNKFLRSQLHKRSEVCQSDSFSATQTTYSHLRHMNKSQNQKTSINTDCKREKIRSSQQHYQHTTEALRTHEHAISEMKNYQLIMNKESHFKENVLLNPLIQYLIRNHFNNNNRGSVNGNLIQNHRDLQAIKKQQEVIDVQHLSITKSKLGSFKNLNGCVESGRQSIAAQSIEFREVQNQDYNSQSKRIKQFSSEKKELQSKRNLQQFMTGGESLNSSQCQSIKQDSQKNLIKIQDCIDFNAIHGDQVLTEGLANSQNKNSQSRKLYQQIYKEFQKNYQENLEKSTLRQKKLLEIQALQGMHSSRYEKSPDRKSFPPETCALETPDEKRSLISQKQFSASIGGKNTIQQKTKIKALKNLKEFNTIYTVQNLEINDLFKKINQIIQAISKIKDNFNNQSVKDLKQQSTFLGIKLTNQDLQPNYLKTKEFTIFMKSQILGFMNRQLYPDIKQAQLTQRKPKTYKFWVECSGNNHNLVKQIIKRRNWIILAADYSPDQQIYSNNNSEDDSPTREDNQKTQSIYPNLIWTQMRRPKLMKELRTDQIYNHLDGINTIATKSGLFYNLKKLCADNNLSLNDYIPETYLIRVENKDYDSRSRDLEAFRKVFNNHIWILKPGENSNRGHGIQVLDKLDKIVSAVETQYSGGHYKTVVLQKYIENPYLVSKRKFDLRVFCLLNYYQETQTLRAYYYDEGYLRTSCKEFSLKKIDSKYVHLTNDAVQKYSQDYGKFENGNKLSYEDFSKLLSKDKDVDFYGQIIPQIRNCMKLVVESAAKSLVGEIRYDYNGYEVLGFDFMLDDKMKLYLIECNTNPCLETQQSILLQRIIPQMLEQSMKIAVDPFLRATEQQYTQSGGEILMNELKYELIYEYHYKNKVQNK</sequence>
<keyword evidence="3" id="KW-1185">Reference proteome</keyword>
<keyword evidence="2" id="KW-0436">Ligase</keyword>
<feature type="region of interest" description="Disordered" evidence="1">
    <location>
        <begin position="628"/>
        <end position="647"/>
    </location>
</feature>
<dbReference type="InterPro" id="IPR004344">
    <property type="entry name" value="TTL/TTLL_fam"/>
</dbReference>
<dbReference type="InParanoid" id="A0A078A0P4"/>